<gene>
    <name evidence="8" type="primary">rluD_1</name>
    <name evidence="8" type="ORF">J27TS8_27800</name>
</gene>
<dbReference type="Proteomes" id="UP000682111">
    <property type="component" value="Unassembled WGS sequence"/>
</dbReference>
<comment type="similarity">
    <text evidence="2 5">Belongs to the pseudouridine synthase RluA family.</text>
</comment>
<dbReference type="AlphaFoldDB" id="A0A919WJE4"/>
<dbReference type="NCBIfam" id="TIGR00005">
    <property type="entry name" value="rluA_subfam"/>
    <property type="match status" value="1"/>
</dbReference>
<dbReference type="EC" id="5.4.99.-" evidence="5"/>
<evidence type="ECO:0000259" key="7">
    <source>
        <dbReference type="Pfam" id="PF00849"/>
    </source>
</evidence>
<evidence type="ECO:0000313" key="9">
    <source>
        <dbReference type="Proteomes" id="UP000682111"/>
    </source>
</evidence>
<dbReference type="GO" id="GO:0140098">
    <property type="term" value="F:catalytic activity, acting on RNA"/>
    <property type="evidence" value="ECO:0007669"/>
    <property type="project" value="UniProtKB-ARBA"/>
</dbReference>
<name>A0A919WJE4_9BACI</name>
<dbReference type="InterPro" id="IPR006145">
    <property type="entry name" value="PsdUridine_synth_RsuA/RluA"/>
</dbReference>
<dbReference type="EMBL" id="BORC01000004">
    <property type="protein sequence ID" value="GIN62787.1"/>
    <property type="molecule type" value="Genomic_DNA"/>
</dbReference>
<dbReference type="PROSITE" id="PS01129">
    <property type="entry name" value="PSI_RLU"/>
    <property type="match status" value="1"/>
</dbReference>
<organism evidence="8 9">
    <name type="scientific">Robertmurraya siralis</name>
    <dbReference type="NCBI Taxonomy" id="77777"/>
    <lineage>
        <taxon>Bacteria</taxon>
        <taxon>Bacillati</taxon>
        <taxon>Bacillota</taxon>
        <taxon>Bacilli</taxon>
        <taxon>Bacillales</taxon>
        <taxon>Bacillaceae</taxon>
        <taxon>Robertmurraya</taxon>
    </lineage>
</organism>
<sequence length="292" mass="33274">MIASSKKGQWFELIAPMEWQGITSEQLFSKVWQAPKKLTHLLKMNKEVMINGKPAVWTNPLKMGDRLQIKLFSDVDFGLIPQYMNVNIVYEDEHLLIAEKPPGINTHPNEPGQTNTLANGIAYHLQAKGEFRQVKHIHRLDRDTSGVILFAKHAFIGALLDKMLEERQIKRSYSALVCGKILNKKGTIDAPIGRDRHHPTKRRVSPKGQRAVTHYEVVNVKKNATLIRCSLDTGRTHQIRVHLSHIGHPIVGDKLYGNSPKETRLHLHAVELKFVHPLTFEQIQVTSPIDWD</sequence>
<evidence type="ECO:0000256" key="4">
    <source>
        <dbReference type="PIRSR" id="PIRSR606225-1"/>
    </source>
</evidence>
<feature type="active site" evidence="4">
    <location>
        <position position="141"/>
    </location>
</feature>
<dbReference type="PANTHER" id="PTHR21600:SF71">
    <property type="entry name" value="PSEUDOURIDINE SYNTHASE"/>
    <property type="match status" value="1"/>
</dbReference>
<keyword evidence="9" id="KW-1185">Reference proteome</keyword>
<comment type="caution">
    <text evidence="8">The sequence shown here is derived from an EMBL/GenBank/DDBJ whole genome shotgun (WGS) entry which is preliminary data.</text>
</comment>
<feature type="region of interest" description="Disordered" evidence="6">
    <location>
        <begin position="189"/>
        <end position="209"/>
    </location>
</feature>
<dbReference type="InterPro" id="IPR020103">
    <property type="entry name" value="PsdUridine_synth_cat_dom_sf"/>
</dbReference>
<dbReference type="RefSeq" id="WP_212933945.1">
    <property type="nucleotide sequence ID" value="NZ_BORC01000004.1"/>
</dbReference>
<dbReference type="GO" id="GO:0009982">
    <property type="term" value="F:pseudouridine synthase activity"/>
    <property type="evidence" value="ECO:0007669"/>
    <property type="project" value="InterPro"/>
</dbReference>
<dbReference type="InterPro" id="IPR050188">
    <property type="entry name" value="RluA_PseudoU_synthase"/>
</dbReference>
<comment type="function">
    <text evidence="5">Responsible for synthesis of pseudouridine from uracil.</text>
</comment>
<reference evidence="8" key="1">
    <citation type="submission" date="2021-03" db="EMBL/GenBank/DDBJ databases">
        <title>Antimicrobial resistance genes in bacteria isolated from Japanese honey, and their potential for conferring macrolide and lincosamide resistance in the American foulbrood pathogen Paenibacillus larvae.</title>
        <authorList>
            <person name="Okamoto M."/>
            <person name="Kumagai M."/>
            <person name="Kanamori H."/>
            <person name="Takamatsu D."/>
        </authorList>
    </citation>
    <scope>NUCLEOTIDE SEQUENCE</scope>
    <source>
        <strain evidence="8">J27TS8</strain>
    </source>
</reference>
<evidence type="ECO:0000313" key="8">
    <source>
        <dbReference type="EMBL" id="GIN62787.1"/>
    </source>
</evidence>
<dbReference type="Gene3D" id="3.30.2350.10">
    <property type="entry name" value="Pseudouridine synthase"/>
    <property type="match status" value="1"/>
</dbReference>
<evidence type="ECO:0000256" key="3">
    <source>
        <dbReference type="ARBA" id="ARBA00023235"/>
    </source>
</evidence>
<evidence type="ECO:0000256" key="5">
    <source>
        <dbReference type="RuleBase" id="RU362028"/>
    </source>
</evidence>
<dbReference type="PANTHER" id="PTHR21600">
    <property type="entry name" value="MITOCHONDRIAL RNA PSEUDOURIDINE SYNTHASE"/>
    <property type="match status" value="1"/>
</dbReference>
<proteinExistence type="inferred from homology"/>
<dbReference type="InterPro" id="IPR006225">
    <property type="entry name" value="PsdUridine_synth_RluC/D"/>
</dbReference>
<dbReference type="GO" id="GO:0003723">
    <property type="term" value="F:RNA binding"/>
    <property type="evidence" value="ECO:0007669"/>
    <property type="project" value="InterPro"/>
</dbReference>
<keyword evidence="3 5" id="KW-0413">Isomerase</keyword>
<evidence type="ECO:0000256" key="6">
    <source>
        <dbReference type="SAM" id="MobiDB-lite"/>
    </source>
</evidence>
<dbReference type="InterPro" id="IPR006224">
    <property type="entry name" value="PsdUridine_synth_RluA-like_CS"/>
</dbReference>
<comment type="catalytic activity">
    <reaction evidence="1 5">
        <text>a uridine in RNA = a pseudouridine in RNA</text>
        <dbReference type="Rhea" id="RHEA:48348"/>
        <dbReference type="Rhea" id="RHEA-COMP:12068"/>
        <dbReference type="Rhea" id="RHEA-COMP:12069"/>
        <dbReference type="ChEBI" id="CHEBI:65314"/>
        <dbReference type="ChEBI" id="CHEBI:65315"/>
    </reaction>
</comment>
<dbReference type="CDD" id="cd02869">
    <property type="entry name" value="PseudoU_synth_RluA_like"/>
    <property type="match status" value="1"/>
</dbReference>
<accession>A0A919WJE4</accession>
<evidence type="ECO:0000256" key="1">
    <source>
        <dbReference type="ARBA" id="ARBA00000073"/>
    </source>
</evidence>
<dbReference type="FunFam" id="3.30.2350.10:FF:000005">
    <property type="entry name" value="Pseudouridine synthase"/>
    <property type="match status" value="1"/>
</dbReference>
<evidence type="ECO:0000256" key="2">
    <source>
        <dbReference type="ARBA" id="ARBA00010876"/>
    </source>
</evidence>
<dbReference type="GO" id="GO:0000455">
    <property type="term" value="P:enzyme-directed rRNA pseudouridine synthesis"/>
    <property type="evidence" value="ECO:0007669"/>
    <property type="project" value="TreeGrafter"/>
</dbReference>
<protein>
    <recommendedName>
        <fullName evidence="5">Pseudouridine synthase</fullName>
        <ecNumber evidence="5">5.4.99.-</ecNumber>
    </recommendedName>
</protein>
<feature type="compositionally biased region" description="Basic residues" evidence="6">
    <location>
        <begin position="195"/>
        <end position="205"/>
    </location>
</feature>
<dbReference type="SUPFAM" id="SSF55120">
    <property type="entry name" value="Pseudouridine synthase"/>
    <property type="match status" value="1"/>
</dbReference>
<dbReference type="Pfam" id="PF00849">
    <property type="entry name" value="PseudoU_synth_2"/>
    <property type="match status" value="1"/>
</dbReference>
<feature type="domain" description="Pseudouridine synthase RsuA/RluA-like" evidence="7">
    <location>
        <begin position="94"/>
        <end position="245"/>
    </location>
</feature>